<dbReference type="EMBL" id="LAZR01017456">
    <property type="protein sequence ID" value="KKM00344.1"/>
    <property type="molecule type" value="Genomic_DNA"/>
</dbReference>
<protein>
    <recommendedName>
        <fullName evidence="6">Transposase DDE domain-containing protein</fullName>
    </recommendedName>
</protein>
<evidence type="ECO:0008006" key="6">
    <source>
        <dbReference type="Google" id="ProtNLM"/>
    </source>
</evidence>
<gene>
    <name evidence="5" type="ORF">LCGC14_1805380</name>
</gene>
<dbReference type="InterPro" id="IPR008490">
    <property type="entry name" value="Transposase_InsH_N"/>
</dbReference>
<dbReference type="Pfam" id="PF05598">
    <property type="entry name" value="DUF772"/>
    <property type="match status" value="1"/>
</dbReference>
<keyword evidence="1" id="KW-0175">Coiled coil</keyword>
<evidence type="ECO:0000313" key="5">
    <source>
        <dbReference type="EMBL" id="KKM00344.1"/>
    </source>
</evidence>
<name>A0A0F9GNH9_9ZZZZ</name>
<dbReference type="InterPro" id="IPR025668">
    <property type="entry name" value="Tnp_DDE_dom"/>
</dbReference>
<sequence>MFRKSNGQKSFFSVENIIPNALPQNDWSFTYREHVLPLIDEDRFKHLFAEQGGAPNKPIKTTVSLLIFMGMEELTWRAAEFQFPRRLDWLNATGTPIGEANIDFTTLYKFYRRLEGDETARDLFETITNRFVELCGTSLKKQRTDSFFIHGWLKTLTRYGLFRETIRVFLAELNKKTGGVFDEIAGKLSKQYLEKNFDLTEKDREKAQRRIKEMAQDMYIIVMEFESHEEVKKLESFRTLETVFAQQCKVVETEDNLSTVEIKEKPEGEKIINSPHNTDAEYVRKGNQKVTGHKGFVSETCDQENKTQFITDVNATGATRADSKELPEIQERVEKAELKPDAQYGDAGFVNGKTIISSEEKGIDLEGPSSGRSQSIEGFEKEDRPLDAADFKVTIDEETKEITVEECPAGEVPLDQGRSEKTGKVNVHFDSNKCTECPLKERCPVKIGKNVATLTIDELMYAGALRHHRYMGDTDYRKECAVRAGAEGLVNEIANTHGMRKARHRKLTRIKLQMVFAALACNVKRFIRHGEKYAYLEPQQA</sequence>
<feature type="domain" description="Transposase DDE" evidence="4">
    <location>
        <begin position="407"/>
        <end position="526"/>
    </location>
</feature>
<reference evidence="5" key="1">
    <citation type="journal article" date="2015" name="Nature">
        <title>Complex archaea that bridge the gap between prokaryotes and eukaryotes.</title>
        <authorList>
            <person name="Spang A."/>
            <person name="Saw J.H."/>
            <person name="Jorgensen S.L."/>
            <person name="Zaremba-Niedzwiedzka K."/>
            <person name="Martijn J."/>
            <person name="Lind A.E."/>
            <person name="van Eijk R."/>
            <person name="Schleper C."/>
            <person name="Guy L."/>
            <person name="Ettema T.J."/>
        </authorList>
    </citation>
    <scope>NUCLEOTIDE SEQUENCE</scope>
</reference>
<feature type="domain" description="Transposase InsH N-terminal" evidence="3">
    <location>
        <begin position="35"/>
        <end position="113"/>
    </location>
</feature>
<organism evidence="5">
    <name type="scientific">marine sediment metagenome</name>
    <dbReference type="NCBI Taxonomy" id="412755"/>
    <lineage>
        <taxon>unclassified sequences</taxon>
        <taxon>metagenomes</taxon>
        <taxon>ecological metagenomes</taxon>
    </lineage>
</organism>
<evidence type="ECO:0000259" key="4">
    <source>
        <dbReference type="Pfam" id="PF13751"/>
    </source>
</evidence>
<comment type="caution">
    <text evidence="5">The sequence shown here is derived from an EMBL/GenBank/DDBJ whole genome shotgun (WGS) entry which is preliminary data.</text>
</comment>
<proteinExistence type="predicted"/>
<accession>A0A0F9GNH9</accession>
<evidence type="ECO:0000256" key="1">
    <source>
        <dbReference type="SAM" id="Coils"/>
    </source>
</evidence>
<evidence type="ECO:0000256" key="2">
    <source>
        <dbReference type="SAM" id="MobiDB-lite"/>
    </source>
</evidence>
<evidence type="ECO:0000259" key="3">
    <source>
        <dbReference type="Pfam" id="PF05598"/>
    </source>
</evidence>
<feature type="coiled-coil region" evidence="1">
    <location>
        <begin position="190"/>
        <end position="217"/>
    </location>
</feature>
<dbReference type="Pfam" id="PF13751">
    <property type="entry name" value="DDE_Tnp_1_6"/>
    <property type="match status" value="1"/>
</dbReference>
<feature type="region of interest" description="Disordered" evidence="2">
    <location>
        <begin position="362"/>
        <end position="383"/>
    </location>
</feature>
<dbReference type="AlphaFoldDB" id="A0A0F9GNH9"/>